<dbReference type="EMBL" id="CM000766">
    <property type="protein sequence ID" value="OQU80439.1"/>
    <property type="molecule type" value="Genomic_DNA"/>
</dbReference>
<organism evidence="2 3">
    <name type="scientific">Sorghum bicolor</name>
    <name type="common">Sorghum</name>
    <name type="synonym">Sorghum vulgare</name>
    <dbReference type="NCBI Taxonomy" id="4558"/>
    <lineage>
        <taxon>Eukaryota</taxon>
        <taxon>Viridiplantae</taxon>
        <taxon>Streptophyta</taxon>
        <taxon>Embryophyta</taxon>
        <taxon>Tracheophyta</taxon>
        <taxon>Spermatophyta</taxon>
        <taxon>Magnoliopsida</taxon>
        <taxon>Liliopsida</taxon>
        <taxon>Poales</taxon>
        <taxon>Poaceae</taxon>
        <taxon>PACMAD clade</taxon>
        <taxon>Panicoideae</taxon>
        <taxon>Andropogonodae</taxon>
        <taxon>Andropogoneae</taxon>
        <taxon>Sorghinae</taxon>
        <taxon>Sorghum</taxon>
    </lineage>
</organism>
<sequence>MAAAAATIVHPSCPCRRHHHRASFVSAATVHPSRPLAAASPVHLQLQRGMAGAARAAWHLPLPSAPSPAACWFITSLWLLYWGLAAIEIEMLACGKGCPVVAKTCEPARSSLSPGCHFALVLSFGVQHCSVLPGHPLPTSRQPRVLVSKSFAAMRESLQFILLLAVGALLKGLAFVCVCVCVCVNRVQLSLTWEHWGWTC</sequence>
<evidence type="ECO:0000313" key="2">
    <source>
        <dbReference type="EMBL" id="OQU80439.1"/>
    </source>
</evidence>
<evidence type="ECO:0000313" key="3">
    <source>
        <dbReference type="Proteomes" id="UP000000768"/>
    </source>
</evidence>
<reference evidence="2 3" key="1">
    <citation type="journal article" date="2009" name="Nature">
        <title>The Sorghum bicolor genome and the diversification of grasses.</title>
        <authorList>
            <person name="Paterson A.H."/>
            <person name="Bowers J.E."/>
            <person name="Bruggmann R."/>
            <person name="Dubchak I."/>
            <person name="Grimwood J."/>
            <person name="Gundlach H."/>
            <person name="Haberer G."/>
            <person name="Hellsten U."/>
            <person name="Mitros T."/>
            <person name="Poliakov A."/>
            <person name="Schmutz J."/>
            <person name="Spannagl M."/>
            <person name="Tang H."/>
            <person name="Wang X."/>
            <person name="Wicker T."/>
            <person name="Bharti A.K."/>
            <person name="Chapman J."/>
            <person name="Feltus F.A."/>
            <person name="Gowik U."/>
            <person name="Grigoriev I.V."/>
            <person name="Lyons E."/>
            <person name="Maher C.A."/>
            <person name="Martis M."/>
            <person name="Narechania A."/>
            <person name="Otillar R.P."/>
            <person name="Penning B.W."/>
            <person name="Salamov A.A."/>
            <person name="Wang Y."/>
            <person name="Zhang L."/>
            <person name="Carpita N.C."/>
            <person name="Freeling M."/>
            <person name="Gingle A.R."/>
            <person name="Hash C.T."/>
            <person name="Keller B."/>
            <person name="Klein P."/>
            <person name="Kresovich S."/>
            <person name="McCann M.C."/>
            <person name="Ming R."/>
            <person name="Peterson D.G."/>
            <person name="Mehboob-ur-Rahman"/>
            <person name="Ware D."/>
            <person name="Westhoff P."/>
            <person name="Mayer K.F."/>
            <person name="Messing J."/>
            <person name="Rokhsar D.S."/>
        </authorList>
    </citation>
    <scope>NUCLEOTIDE SEQUENCE [LARGE SCALE GENOMIC DNA]</scope>
    <source>
        <strain evidence="3">cv. BTx623</strain>
    </source>
</reference>
<dbReference type="InParanoid" id="A0A1Z5RA42"/>
<evidence type="ECO:0000256" key="1">
    <source>
        <dbReference type="SAM" id="Phobius"/>
    </source>
</evidence>
<keyword evidence="3" id="KW-1185">Reference proteome</keyword>
<name>A0A1Z5RA42_SORBI</name>
<dbReference type="Gramene" id="OQU80439">
    <property type="protein sequence ID" value="OQU80439"/>
    <property type="gene ID" value="SORBI_3007G128300"/>
</dbReference>
<keyword evidence="1" id="KW-0812">Transmembrane</keyword>
<gene>
    <name evidence="2" type="ORF">SORBI_3007G128300</name>
</gene>
<keyword evidence="1" id="KW-1133">Transmembrane helix</keyword>
<protein>
    <submittedName>
        <fullName evidence="2">Uncharacterized protein</fullName>
    </submittedName>
</protein>
<dbReference type="Proteomes" id="UP000000768">
    <property type="component" value="Chromosome 7"/>
</dbReference>
<keyword evidence="1" id="KW-0472">Membrane</keyword>
<feature type="transmembrane region" description="Helical" evidence="1">
    <location>
        <begin position="160"/>
        <end position="187"/>
    </location>
</feature>
<accession>A0A1Z5RA42</accession>
<reference evidence="3" key="2">
    <citation type="journal article" date="2018" name="Plant J.">
        <title>The Sorghum bicolor reference genome: improved assembly, gene annotations, a transcriptome atlas, and signatures of genome organization.</title>
        <authorList>
            <person name="McCormick R.F."/>
            <person name="Truong S.K."/>
            <person name="Sreedasyam A."/>
            <person name="Jenkins J."/>
            <person name="Shu S."/>
            <person name="Sims D."/>
            <person name="Kennedy M."/>
            <person name="Amirebrahimi M."/>
            <person name="Weers B.D."/>
            <person name="McKinley B."/>
            <person name="Mattison A."/>
            <person name="Morishige D.T."/>
            <person name="Grimwood J."/>
            <person name="Schmutz J."/>
            <person name="Mullet J.E."/>
        </authorList>
    </citation>
    <scope>NUCLEOTIDE SEQUENCE [LARGE SCALE GENOMIC DNA]</scope>
    <source>
        <strain evidence="3">cv. BTx623</strain>
    </source>
</reference>
<proteinExistence type="predicted"/>
<dbReference type="AlphaFoldDB" id="A0A1Z5RA42"/>